<dbReference type="RefSeq" id="WP_259427884.1">
    <property type="nucleotide sequence ID" value="NZ_JANWTC010000006.1"/>
</dbReference>
<organism evidence="1 2">
    <name type="scientific">Corynebacterium lemuris</name>
    <dbReference type="NCBI Taxonomy" id="1859292"/>
    <lineage>
        <taxon>Bacteria</taxon>
        <taxon>Bacillati</taxon>
        <taxon>Actinomycetota</taxon>
        <taxon>Actinomycetes</taxon>
        <taxon>Mycobacteriales</taxon>
        <taxon>Corynebacteriaceae</taxon>
        <taxon>Corynebacterium</taxon>
    </lineage>
</organism>
<dbReference type="EMBL" id="JANWTC010000006">
    <property type="protein sequence ID" value="MCS5479814.1"/>
    <property type="molecule type" value="Genomic_DNA"/>
</dbReference>
<protein>
    <submittedName>
        <fullName evidence="1">Uncharacterized protein</fullName>
    </submittedName>
</protein>
<evidence type="ECO:0000313" key="2">
    <source>
        <dbReference type="Proteomes" id="UP001205965"/>
    </source>
</evidence>
<evidence type="ECO:0000313" key="1">
    <source>
        <dbReference type="EMBL" id="MCS5479814.1"/>
    </source>
</evidence>
<gene>
    <name evidence="1" type="ORF">NYP18_09090</name>
</gene>
<proteinExistence type="predicted"/>
<comment type="caution">
    <text evidence="1">The sequence shown here is derived from an EMBL/GenBank/DDBJ whole genome shotgun (WGS) entry which is preliminary data.</text>
</comment>
<reference evidence="1 2" key="1">
    <citation type="submission" date="2022-08" db="EMBL/GenBank/DDBJ databases">
        <title>YIM 101645 draft genome.</title>
        <authorList>
            <person name="Chen X."/>
        </authorList>
    </citation>
    <scope>NUCLEOTIDE SEQUENCE [LARGE SCALE GENOMIC DNA]</scope>
    <source>
        <strain evidence="1 2">YIM 101645</strain>
    </source>
</reference>
<accession>A0ABT2FXR4</accession>
<dbReference type="Proteomes" id="UP001205965">
    <property type="component" value="Unassembled WGS sequence"/>
</dbReference>
<keyword evidence="2" id="KW-1185">Reference proteome</keyword>
<name>A0ABT2FXR4_9CORY</name>
<sequence length="74" mass="8488">MAIHEVTYYQAKCDGCGRIEDDYGEYTAFGTPGCVVDMMWDSDWSVTDDKMFCEDCRPPVDEEDDYDVHGDVDE</sequence>